<accession>A0ACD5ZKU4</accession>
<sequence length="416" mass="43053">MAMAQEQQTCTKRPLSPHHNTRIGSLTLPSLIERSLITSLGHSNSLKPTRETTTRAHLRTGAARVTVRERETMHPLHHSRFLLYVAAAGVFLCSPVHCAAAALPDPDPAPLDPGLFMPSATPTQPGAATIPAFPEQSNAAAGASSACPLDPNPRLLPAVRSSCDADGTLPARLRCCPALAAWLFAAYAPTALAARPVRSASAAPVDMPVPPDDSEACAAASERALRSEGATLPRPPGANGTCDVALCYCGVRLRRLTCGAQPTGAGQWVPAEAAARRLERDCARPGVPGCSKCLRALTTVKAGSGSARAAESAKLQAGASSERDCQLMGLMWLLQRNATRYGGAATAVIRALMAADEASAAGVAVAAGPAACSLPVDDMPLPAQYARRSEAGVRPPAALRCFGLVLLAILSVVYSL</sequence>
<reference evidence="1" key="2">
    <citation type="submission" date="2025-09" db="UniProtKB">
        <authorList>
            <consortium name="EnsemblPlants"/>
        </authorList>
    </citation>
    <scope>IDENTIFICATION</scope>
</reference>
<organism evidence="1 2">
    <name type="scientific">Avena sativa</name>
    <name type="common">Oat</name>
    <dbReference type="NCBI Taxonomy" id="4498"/>
    <lineage>
        <taxon>Eukaryota</taxon>
        <taxon>Viridiplantae</taxon>
        <taxon>Streptophyta</taxon>
        <taxon>Embryophyta</taxon>
        <taxon>Tracheophyta</taxon>
        <taxon>Spermatophyta</taxon>
        <taxon>Magnoliopsida</taxon>
        <taxon>Liliopsida</taxon>
        <taxon>Poales</taxon>
        <taxon>Poaceae</taxon>
        <taxon>BOP clade</taxon>
        <taxon>Pooideae</taxon>
        <taxon>Poodae</taxon>
        <taxon>Poeae</taxon>
        <taxon>Poeae Chloroplast Group 1 (Aveneae type)</taxon>
        <taxon>Aveninae</taxon>
        <taxon>Avena</taxon>
    </lineage>
</organism>
<protein>
    <submittedName>
        <fullName evidence="1">Uncharacterized protein</fullName>
    </submittedName>
</protein>
<keyword evidence="2" id="KW-1185">Reference proteome</keyword>
<dbReference type="EnsemblPlants" id="AVESA.00010b.r2.6DG1170890.1">
    <property type="protein sequence ID" value="AVESA.00010b.r2.6DG1170890.1.CDS"/>
    <property type="gene ID" value="AVESA.00010b.r2.6DG1170890"/>
</dbReference>
<name>A0ACD5ZKU4_AVESA</name>
<dbReference type="Proteomes" id="UP001732700">
    <property type="component" value="Chromosome 6D"/>
</dbReference>
<reference evidence="1" key="1">
    <citation type="submission" date="2021-05" db="EMBL/GenBank/DDBJ databases">
        <authorList>
            <person name="Scholz U."/>
            <person name="Mascher M."/>
            <person name="Fiebig A."/>
        </authorList>
    </citation>
    <scope>NUCLEOTIDE SEQUENCE [LARGE SCALE GENOMIC DNA]</scope>
</reference>
<proteinExistence type="predicted"/>
<evidence type="ECO:0000313" key="1">
    <source>
        <dbReference type="EnsemblPlants" id="AVESA.00010b.r2.6DG1170890.1.CDS"/>
    </source>
</evidence>
<evidence type="ECO:0000313" key="2">
    <source>
        <dbReference type="Proteomes" id="UP001732700"/>
    </source>
</evidence>